<organism evidence="9 10">
    <name type="scientific">Thiocapsa imhoffii</name>
    <dbReference type="NCBI Taxonomy" id="382777"/>
    <lineage>
        <taxon>Bacteria</taxon>
        <taxon>Pseudomonadati</taxon>
        <taxon>Pseudomonadota</taxon>
        <taxon>Gammaproteobacteria</taxon>
        <taxon>Chromatiales</taxon>
        <taxon>Chromatiaceae</taxon>
        <taxon>Thiocapsa</taxon>
    </lineage>
</organism>
<evidence type="ECO:0000256" key="5">
    <source>
        <dbReference type="ARBA" id="ARBA00023157"/>
    </source>
</evidence>
<protein>
    <recommendedName>
        <fullName evidence="7">Thioredoxin</fullName>
    </recommendedName>
</protein>
<evidence type="ECO:0000313" key="9">
    <source>
        <dbReference type="EMBL" id="MBK1646294.1"/>
    </source>
</evidence>
<evidence type="ECO:0000256" key="4">
    <source>
        <dbReference type="ARBA" id="ARBA00022982"/>
    </source>
</evidence>
<dbReference type="SUPFAM" id="SSF52833">
    <property type="entry name" value="Thioredoxin-like"/>
    <property type="match status" value="1"/>
</dbReference>
<keyword evidence="10" id="KW-1185">Reference proteome</keyword>
<evidence type="ECO:0000256" key="6">
    <source>
        <dbReference type="ARBA" id="ARBA00023284"/>
    </source>
</evidence>
<comment type="similarity">
    <text evidence="1">Belongs to the thioredoxin family.</text>
</comment>
<name>A0A9X1B9T8_9GAMM</name>
<dbReference type="Pfam" id="PF21352">
    <property type="entry name" value="Zn_ribbon_Thio2"/>
    <property type="match status" value="1"/>
</dbReference>
<dbReference type="InterPro" id="IPR049299">
    <property type="entry name" value="Thio2_N"/>
</dbReference>
<dbReference type="PRINTS" id="PR00421">
    <property type="entry name" value="THIOREDOXIN"/>
</dbReference>
<evidence type="ECO:0000256" key="7">
    <source>
        <dbReference type="NCBIfam" id="TIGR01068"/>
    </source>
</evidence>
<dbReference type="EMBL" id="NRSD01000023">
    <property type="protein sequence ID" value="MBK1646294.1"/>
    <property type="molecule type" value="Genomic_DNA"/>
</dbReference>
<dbReference type="InterPro" id="IPR036249">
    <property type="entry name" value="Thioredoxin-like_sf"/>
</dbReference>
<comment type="caution">
    <text evidence="9">The sequence shown here is derived from an EMBL/GenBank/DDBJ whole genome shotgun (WGS) entry which is preliminary data.</text>
</comment>
<dbReference type="GO" id="GO:0005829">
    <property type="term" value="C:cytosol"/>
    <property type="evidence" value="ECO:0007669"/>
    <property type="project" value="TreeGrafter"/>
</dbReference>
<accession>A0A9X1B9T8</accession>
<feature type="domain" description="Thioredoxin" evidence="8">
    <location>
        <begin position="12"/>
        <end position="145"/>
    </location>
</feature>
<proteinExistence type="inferred from homology"/>
<dbReference type="InterPro" id="IPR013766">
    <property type="entry name" value="Thioredoxin_domain"/>
</dbReference>
<dbReference type="GO" id="GO:0046872">
    <property type="term" value="F:metal ion binding"/>
    <property type="evidence" value="ECO:0007669"/>
    <property type="project" value="UniProtKB-KW"/>
</dbReference>
<dbReference type="GO" id="GO:0045454">
    <property type="term" value="P:cell redox homeostasis"/>
    <property type="evidence" value="ECO:0007669"/>
    <property type="project" value="TreeGrafter"/>
</dbReference>
<keyword evidence="2" id="KW-0813">Transport</keyword>
<evidence type="ECO:0000259" key="8">
    <source>
        <dbReference type="PROSITE" id="PS51352"/>
    </source>
</evidence>
<dbReference type="InterPro" id="IPR017937">
    <property type="entry name" value="Thioredoxin_CS"/>
</dbReference>
<dbReference type="InterPro" id="IPR005746">
    <property type="entry name" value="Thioredoxin"/>
</dbReference>
<dbReference type="PROSITE" id="PS51352">
    <property type="entry name" value="THIOREDOXIN_2"/>
    <property type="match status" value="1"/>
</dbReference>
<evidence type="ECO:0000256" key="2">
    <source>
        <dbReference type="ARBA" id="ARBA00022448"/>
    </source>
</evidence>
<keyword evidence="3" id="KW-0479">Metal-binding</keyword>
<dbReference type="Proteomes" id="UP001138802">
    <property type="component" value="Unassembled WGS sequence"/>
</dbReference>
<dbReference type="PANTHER" id="PTHR45663">
    <property type="entry name" value="GEO12009P1"/>
    <property type="match status" value="1"/>
</dbReference>
<keyword evidence="6" id="KW-0676">Redox-active center</keyword>
<gene>
    <name evidence="9" type="ORF">CKO25_16900</name>
</gene>
<dbReference type="Gene3D" id="3.40.30.10">
    <property type="entry name" value="Glutaredoxin"/>
    <property type="match status" value="1"/>
</dbReference>
<dbReference type="Pfam" id="PF00085">
    <property type="entry name" value="Thioredoxin"/>
    <property type="match status" value="1"/>
</dbReference>
<evidence type="ECO:0000313" key="10">
    <source>
        <dbReference type="Proteomes" id="UP001138802"/>
    </source>
</evidence>
<evidence type="ECO:0000256" key="1">
    <source>
        <dbReference type="ARBA" id="ARBA00008987"/>
    </source>
</evidence>
<dbReference type="AlphaFoldDB" id="A0A9X1B9T8"/>
<keyword evidence="4" id="KW-0249">Electron transport</keyword>
<dbReference type="RefSeq" id="WP_200389109.1">
    <property type="nucleotide sequence ID" value="NZ_NRSD01000023.1"/>
</dbReference>
<dbReference type="GO" id="GO:0015035">
    <property type="term" value="F:protein-disulfide reductase activity"/>
    <property type="evidence" value="ECO:0007669"/>
    <property type="project" value="UniProtKB-UniRule"/>
</dbReference>
<dbReference type="NCBIfam" id="TIGR01068">
    <property type="entry name" value="thioredoxin"/>
    <property type="match status" value="1"/>
</dbReference>
<dbReference type="PANTHER" id="PTHR45663:SF11">
    <property type="entry name" value="GEO12009P1"/>
    <property type="match status" value="1"/>
</dbReference>
<dbReference type="Gene3D" id="2.30.30.380">
    <property type="entry name" value="Zn-finger domain of Sec23/24"/>
    <property type="match status" value="1"/>
</dbReference>
<dbReference type="CDD" id="cd02947">
    <property type="entry name" value="TRX_family"/>
    <property type="match status" value="1"/>
</dbReference>
<reference evidence="9 10" key="1">
    <citation type="journal article" date="2020" name="Microorganisms">
        <title>Osmotic Adaptation and Compatible Solute Biosynthesis of Phototrophic Bacteria as Revealed from Genome Analyses.</title>
        <authorList>
            <person name="Imhoff J.F."/>
            <person name="Rahn T."/>
            <person name="Kunzel S."/>
            <person name="Keller A."/>
            <person name="Neulinger S.C."/>
        </authorList>
    </citation>
    <scope>NUCLEOTIDE SEQUENCE [LARGE SCALE GENOMIC DNA]</scope>
    <source>
        <strain evidence="9 10">DSM 21303</strain>
    </source>
</reference>
<evidence type="ECO:0000256" key="3">
    <source>
        <dbReference type="ARBA" id="ARBA00022723"/>
    </source>
</evidence>
<dbReference type="PROSITE" id="PS00194">
    <property type="entry name" value="THIOREDOXIN_1"/>
    <property type="match status" value="1"/>
</dbReference>
<sequence>MSESLHVVCPACDAVNRIPRARLSDAPNCGKCHRPLFSGAPLALDESRFAHVLSRSDLPLLVDFWAPWCGPCRMMAPAFEAAAGRLEPNMRLIKVNTEEAQGLAARLGIRSIPTLALFQTGAEVARTAGAMDTAGIVRWVQQHLRRA</sequence>
<keyword evidence="5" id="KW-1015">Disulfide bond</keyword>
<dbReference type="NCBIfam" id="NF008229">
    <property type="entry name" value="PRK10996.1"/>
    <property type="match status" value="1"/>
</dbReference>